<dbReference type="GO" id="GO:0005524">
    <property type="term" value="F:ATP binding"/>
    <property type="evidence" value="ECO:0007669"/>
    <property type="project" value="InterPro"/>
</dbReference>
<dbReference type="SUPFAM" id="SSF56112">
    <property type="entry name" value="Protein kinase-like (PK-like)"/>
    <property type="match status" value="1"/>
</dbReference>
<dbReference type="EMBL" id="JAGMUU010000028">
    <property type="protein sequence ID" value="KAH7120342.1"/>
    <property type="molecule type" value="Genomic_DNA"/>
</dbReference>
<gene>
    <name evidence="2" type="ORF">B0J13DRAFT_163055</name>
</gene>
<keyword evidence="3" id="KW-1185">Reference proteome</keyword>
<accession>A0A9P9DJY0</accession>
<dbReference type="Pfam" id="PF00069">
    <property type="entry name" value="Pkinase"/>
    <property type="match status" value="1"/>
</dbReference>
<protein>
    <submittedName>
        <fullName evidence="2">Kinase-like domain-containing protein</fullName>
    </submittedName>
</protein>
<dbReference type="PROSITE" id="PS50011">
    <property type="entry name" value="PROTEIN_KINASE_DOM"/>
    <property type="match status" value="1"/>
</dbReference>
<dbReference type="GO" id="GO:0004674">
    <property type="term" value="F:protein serine/threonine kinase activity"/>
    <property type="evidence" value="ECO:0007669"/>
    <property type="project" value="TreeGrafter"/>
</dbReference>
<dbReference type="PANTHER" id="PTHR24359">
    <property type="entry name" value="SERINE/THREONINE-PROTEIN KINASE SBK1"/>
    <property type="match status" value="1"/>
</dbReference>
<evidence type="ECO:0000259" key="1">
    <source>
        <dbReference type="PROSITE" id="PS50011"/>
    </source>
</evidence>
<dbReference type="InterPro" id="IPR011009">
    <property type="entry name" value="Kinase-like_dom_sf"/>
</dbReference>
<feature type="domain" description="Protein kinase" evidence="1">
    <location>
        <begin position="239"/>
        <end position="573"/>
    </location>
</feature>
<sequence>MMSAPAARATPLDLSYLENHGFLELHDGGNEQLHRHIWSNGRHDGLDSKVVRHGGVAEAIRVALELAEIPDITRVNEFVPLDSFGRIINKTTISQLLRELKSCKTMSSSKREQLANEICSTTPQHSCRKVVAALIRIKKEEEIPNIVQEGFRDDCLPLHLLTDTQLYHRQTSRTCESMRKWNPKERRKYWKASQKFSCPVFMRPPGKVCHYVLYEPVRLPFEEEVQSFEERDSDFGAANGNGGDEEAGGYGAVARVRIHAGHHNFGDYGPRLDDNVFAVKTLTTTDRRVFADEVAVLLRFAHRKDKQLVKLLATYEIRKAKGVTFHLIFPWADWSVRTLWREVPVVDRTNASCIQLITKEVAAIASSLAFIHNEYAKDLDPRDKEQYGRHGDIKGANLLVYRTRASGSDQWQIFVADFGLSRFHRQQSRSMVHPKATSPSYRPPEFDLPNGTLSRKSDIWSLGAFYLEHLTWFLEGWKAVETGFPEFREVEDYQGVLSDTFFHIVMQGSSRKAIVKPEVTEWIILLHQHRGATQYIHDLLDLIEKRMLVVDRESRIEASHLKVQLQDMCQRCISNRNYCTQGVPRRYEKPA</sequence>
<evidence type="ECO:0000313" key="2">
    <source>
        <dbReference type="EMBL" id="KAH7120342.1"/>
    </source>
</evidence>
<name>A0A9P9DJY0_9HYPO</name>
<dbReference type="Proteomes" id="UP000717696">
    <property type="component" value="Unassembled WGS sequence"/>
</dbReference>
<dbReference type="SMART" id="SM00220">
    <property type="entry name" value="S_TKc"/>
    <property type="match status" value="1"/>
</dbReference>
<dbReference type="PANTHER" id="PTHR24359:SF37">
    <property type="entry name" value="PROTEIN KINASE DOMAIN-CONTAINING PROTEIN"/>
    <property type="match status" value="1"/>
</dbReference>
<dbReference type="Gene3D" id="1.10.510.10">
    <property type="entry name" value="Transferase(Phosphotransferase) domain 1"/>
    <property type="match status" value="1"/>
</dbReference>
<keyword evidence="2" id="KW-0418">Kinase</keyword>
<keyword evidence="2" id="KW-0808">Transferase</keyword>
<comment type="caution">
    <text evidence="2">The sequence shown here is derived from an EMBL/GenBank/DDBJ whole genome shotgun (WGS) entry which is preliminary data.</text>
</comment>
<evidence type="ECO:0000313" key="3">
    <source>
        <dbReference type="Proteomes" id="UP000717696"/>
    </source>
</evidence>
<reference evidence="2" key="1">
    <citation type="journal article" date="2021" name="Nat. Commun.">
        <title>Genetic determinants of endophytism in the Arabidopsis root mycobiome.</title>
        <authorList>
            <person name="Mesny F."/>
            <person name="Miyauchi S."/>
            <person name="Thiergart T."/>
            <person name="Pickel B."/>
            <person name="Atanasova L."/>
            <person name="Karlsson M."/>
            <person name="Huettel B."/>
            <person name="Barry K.W."/>
            <person name="Haridas S."/>
            <person name="Chen C."/>
            <person name="Bauer D."/>
            <person name="Andreopoulos W."/>
            <person name="Pangilinan J."/>
            <person name="LaButti K."/>
            <person name="Riley R."/>
            <person name="Lipzen A."/>
            <person name="Clum A."/>
            <person name="Drula E."/>
            <person name="Henrissat B."/>
            <person name="Kohler A."/>
            <person name="Grigoriev I.V."/>
            <person name="Martin F.M."/>
            <person name="Hacquard S."/>
        </authorList>
    </citation>
    <scope>NUCLEOTIDE SEQUENCE</scope>
    <source>
        <strain evidence="2">MPI-CAGE-AT-0021</strain>
    </source>
</reference>
<dbReference type="OrthoDB" id="4062651at2759"/>
<dbReference type="AlphaFoldDB" id="A0A9P9DJY0"/>
<proteinExistence type="predicted"/>
<dbReference type="InterPro" id="IPR000719">
    <property type="entry name" value="Prot_kinase_dom"/>
</dbReference>
<organism evidence="2 3">
    <name type="scientific">Dactylonectria estremocensis</name>
    <dbReference type="NCBI Taxonomy" id="1079267"/>
    <lineage>
        <taxon>Eukaryota</taxon>
        <taxon>Fungi</taxon>
        <taxon>Dikarya</taxon>
        <taxon>Ascomycota</taxon>
        <taxon>Pezizomycotina</taxon>
        <taxon>Sordariomycetes</taxon>
        <taxon>Hypocreomycetidae</taxon>
        <taxon>Hypocreales</taxon>
        <taxon>Nectriaceae</taxon>
        <taxon>Dactylonectria</taxon>
    </lineage>
</organism>